<proteinExistence type="predicted"/>
<evidence type="ECO:0000256" key="1">
    <source>
        <dbReference type="SAM" id="MobiDB-lite"/>
    </source>
</evidence>
<accession>A0A9P7U9K2</accession>
<feature type="compositionally biased region" description="Basic and acidic residues" evidence="1">
    <location>
        <begin position="72"/>
        <end position="87"/>
    </location>
</feature>
<dbReference type="Proteomes" id="UP000707071">
    <property type="component" value="Unassembled WGS sequence"/>
</dbReference>
<dbReference type="AlphaFoldDB" id="A0A9P7U9K2"/>
<reference evidence="2 3" key="1">
    <citation type="journal article" date="2020" name="bioRxiv">
        <title>Whole genome comparisons of ergot fungi reveals the divergence and evolution of species within the genus Claviceps are the result of varying mechanisms driving genome evolution and host range expansion.</title>
        <authorList>
            <person name="Wyka S.A."/>
            <person name="Mondo S.J."/>
            <person name="Liu M."/>
            <person name="Dettman J."/>
            <person name="Nalam V."/>
            <person name="Broders K.D."/>
        </authorList>
    </citation>
    <scope>NUCLEOTIDE SEQUENCE [LARGE SCALE GENOMIC DNA]</scope>
    <source>
        <strain evidence="2 3">Clav52</strain>
    </source>
</reference>
<dbReference type="EMBL" id="SRRH01000016">
    <property type="protein sequence ID" value="KAG6302897.1"/>
    <property type="molecule type" value="Genomic_DNA"/>
</dbReference>
<name>A0A9P7U9K2_9HYPO</name>
<feature type="compositionally biased region" description="Polar residues" evidence="1">
    <location>
        <begin position="88"/>
        <end position="98"/>
    </location>
</feature>
<evidence type="ECO:0000313" key="2">
    <source>
        <dbReference type="EMBL" id="KAG6302897.1"/>
    </source>
</evidence>
<feature type="compositionally biased region" description="Polar residues" evidence="1">
    <location>
        <begin position="61"/>
        <end position="71"/>
    </location>
</feature>
<sequence>MLLGREGEPEVRQSTWTEILGSGLSSLVKALQQKAPLSTSLIELCQLMNAERIATFEAAGVSSNCTASPGSKRQEKSAKERLQKEHSSTVSQSHKAVN</sequence>
<comment type="caution">
    <text evidence="2">The sequence shown here is derived from an EMBL/GenBank/DDBJ whole genome shotgun (WGS) entry which is preliminary data.</text>
</comment>
<evidence type="ECO:0000313" key="3">
    <source>
        <dbReference type="Proteomes" id="UP000707071"/>
    </source>
</evidence>
<gene>
    <name evidence="2" type="ORF">E4U09_001550</name>
</gene>
<feature type="region of interest" description="Disordered" evidence="1">
    <location>
        <begin position="61"/>
        <end position="98"/>
    </location>
</feature>
<keyword evidence="3" id="KW-1185">Reference proteome</keyword>
<organism evidence="2 3">
    <name type="scientific">Claviceps aff. purpurea</name>
    <dbReference type="NCBI Taxonomy" id="1967640"/>
    <lineage>
        <taxon>Eukaryota</taxon>
        <taxon>Fungi</taxon>
        <taxon>Dikarya</taxon>
        <taxon>Ascomycota</taxon>
        <taxon>Pezizomycotina</taxon>
        <taxon>Sordariomycetes</taxon>
        <taxon>Hypocreomycetidae</taxon>
        <taxon>Hypocreales</taxon>
        <taxon>Clavicipitaceae</taxon>
        <taxon>Claviceps</taxon>
    </lineage>
</organism>
<protein>
    <submittedName>
        <fullName evidence="2">Uncharacterized protein</fullName>
    </submittedName>
</protein>